<dbReference type="GO" id="GO:0045087">
    <property type="term" value="P:innate immune response"/>
    <property type="evidence" value="ECO:0007669"/>
    <property type="project" value="UniProtKB-KW"/>
</dbReference>
<dbReference type="EMBL" id="JASPKY010000232">
    <property type="protein sequence ID" value="KAK9718074.1"/>
    <property type="molecule type" value="Genomic_DNA"/>
</dbReference>
<proteinExistence type="inferred from homology"/>
<accession>A0AAW1KH71</accession>
<evidence type="ECO:0000313" key="9">
    <source>
        <dbReference type="Proteomes" id="UP001458880"/>
    </source>
</evidence>
<evidence type="ECO:0000256" key="3">
    <source>
        <dbReference type="ARBA" id="ARBA00022859"/>
    </source>
</evidence>
<comment type="caution">
    <text evidence="8">The sequence shown here is derived from an EMBL/GenBank/DDBJ whole genome shotgun (WGS) entry which is preliminary data.</text>
</comment>
<dbReference type="PANTHER" id="PTHR11022">
    <property type="entry name" value="PEPTIDOGLYCAN RECOGNITION PROTEIN"/>
    <property type="match status" value="1"/>
</dbReference>
<feature type="region of interest" description="Disordered" evidence="4">
    <location>
        <begin position="159"/>
        <end position="180"/>
    </location>
</feature>
<dbReference type="GO" id="GO:0008745">
    <property type="term" value="F:N-acetylmuramoyl-L-alanine amidase activity"/>
    <property type="evidence" value="ECO:0007669"/>
    <property type="project" value="InterPro"/>
</dbReference>
<keyword evidence="2" id="KW-0399">Innate immunity</keyword>
<evidence type="ECO:0000259" key="6">
    <source>
        <dbReference type="SMART" id="SM00644"/>
    </source>
</evidence>
<dbReference type="Proteomes" id="UP001458880">
    <property type="component" value="Unassembled WGS sequence"/>
</dbReference>
<keyword evidence="9" id="KW-1185">Reference proteome</keyword>
<evidence type="ECO:0000259" key="7">
    <source>
        <dbReference type="SMART" id="SM00701"/>
    </source>
</evidence>
<dbReference type="InterPro" id="IPR015510">
    <property type="entry name" value="PGRP"/>
</dbReference>
<keyword evidence="5" id="KW-0812">Transmembrane</keyword>
<dbReference type="AlphaFoldDB" id="A0AAW1KH71"/>
<dbReference type="CDD" id="cd06583">
    <property type="entry name" value="PGRP"/>
    <property type="match status" value="1"/>
</dbReference>
<dbReference type="SUPFAM" id="SSF55846">
    <property type="entry name" value="N-acetylmuramoyl-L-alanine amidase-like"/>
    <property type="match status" value="1"/>
</dbReference>
<feature type="transmembrane region" description="Helical" evidence="5">
    <location>
        <begin position="190"/>
        <end position="212"/>
    </location>
</feature>
<feature type="compositionally biased region" description="Basic and acidic residues" evidence="4">
    <location>
        <begin position="7"/>
        <end position="20"/>
    </location>
</feature>
<dbReference type="InterPro" id="IPR006619">
    <property type="entry name" value="PGRP_domain_met/bac"/>
</dbReference>
<sequence length="429" mass="47168">MVSEAVDLEKATVRHDENKPKHPGNGEQDEDGDEDEDDIASTTSTTVEYECDNNNSQALTLADVDNQDRSPCFQNIEVTNSSDVHFGNKTYYQGPVTIKQILYTNPNSNSLNSDNQNSEQDTHDKLPISDGNDNNGYVADGLGGNVILKNGHSNIANNRTCNTNSSANPNNWTGKSKGKKWLQNRTGKELVIGTAILICIVVSIIGVTVILITKYLQDQNLQNTTPSGSKEEDTNNPNNYPNGNLRIVNRRNWAAEPPTQTEPLATPVGKVFIVESSTLNCGTGPDCTLIVRHMQTDHKEGRSLWDIRYNFLVGGDGSVYEGRGWSVVGVTLPECNRNGIGICFIGAFTYDAPPKKQIKAAEKLIALGVSKGYIRPDYKVVYASQITGDGVNGVRSSDKLDEVIRSWPHWSNVDYIHNDTLKEDFCQSI</sequence>
<dbReference type="InterPro" id="IPR002502">
    <property type="entry name" value="Amidase_domain"/>
</dbReference>
<keyword evidence="5" id="KW-0472">Membrane</keyword>
<comment type="similarity">
    <text evidence="1">Belongs to the N-acetylmuramoyl-L-alanine amidase 2 family.</text>
</comment>
<feature type="domain" description="Peptidoglycan recognition protein family" evidence="7">
    <location>
        <begin position="245"/>
        <end position="387"/>
    </location>
</feature>
<dbReference type="GO" id="GO:0008270">
    <property type="term" value="F:zinc ion binding"/>
    <property type="evidence" value="ECO:0007669"/>
    <property type="project" value="InterPro"/>
</dbReference>
<feature type="region of interest" description="Disordered" evidence="4">
    <location>
        <begin position="1"/>
        <end position="40"/>
    </location>
</feature>
<feature type="domain" description="N-acetylmuramoyl-L-alanine amidase" evidence="6">
    <location>
        <begin position="256"/>
        <end position="403"/>
    </location>
</feature>
<feature type="compositionally biased region" description="Low complexity" evidence="4">
    <location>
        <begin position="235"/>
        <end position="244"/>
    </location>
</feature>
<dbReference type="InterPro" id="IPR036505">
    <property type="entry name" value="Amidase/PGRP_sf"/>
</dbReference>
<evidence type="ECO:0000256" key="4">
    <source>
        <dbReference type="SAM" id="MobiDB-lite"/>
    </source>
</evidence>
<keyword evidence="5" id="KW-1133">Transmembrane helix</keyword>
<organism evidence="8 9">
    <name type="scientific">Popillia japonica</name>
    <name type="common">Japanese beetle</name>
    <dbReference type="NCBI Taxonomy" id="7064"/>
    <lineage>
        <taxon>Eukaryota</taxon>
        <taxon>Metazoa</taxon>
        <taxon>Ecdysozoa</taxon>
        <taxon>Arthropoda</taxon>
        <taxon>Hexapoda</taxon>
        <taxon>Insecta</taxon>
        <taxon>Pterygota</taxon>
        <taxon>Neoptera</taxon>
        <taxon>Endopterygota</taxon>
        <taxon>Coleoptera</taxon>
        <taxon>Polyphaga</taxon>
        <taxon>Scarabaeiformia</taxon>
        <taxon>Scarabaeidae</taxon>
        <taxon>Rutelinae</taxon>
        <taxon>Popillia</taxon>
    </lineage>
</organism>
<evidence type="ECO:0000256" key="1">
    <source>
        <dbReference type="ARBA" id="ARBA00007553"/>
    </source>
</evidence>
<feature type="compositionally biased region" description="Polar residues" evidence="4">
    <location>
        <begin position="159"/>
        <end position="174"/>
    </location>
</feature>
<dbReference type="SMART" id="SM00701">
    <property type="entry name" value="PGRP"/>
    <property type="match status" value="1"/>
</dbReference>
<dbReference type="GO" id="GO:0009253">
    <property type="term" value="P:peptidoglycan catabolic process"/>
    <property type="evidence" value="ECO:0007669"/>
    <property type="project" value="InterPro"/>
</dbReference>
<dbReference type="PANTHER" id="PTHR11022:SF41">
    <property type="entry name" value="PEPTIDOGLYCAN-RECOGNITION PROTEIN LC-RELATED"/>
    <property type="match status" value="1"/>
</dbReference>
<feature type="compositionally biased region" description="Low complexity" evidence="4">
    <location>
        <begin position="105"/>
        <end position="118"/>
    </location>
</feature>
<dbReference type="Pfam" id="PF01510">
    <property type="entry name" value="Amidase_2"/>
    <property type="match status" value="1"/>
</dbReference>
<keyword evidence="3" id="KW-0391">Immunity</keyword>
<gene>
    <name evidence="8" type="ORF">QE152_g23403</name>
</gene>
<evidence type="ECO:0000256" key="5">
    <source>
        <dbReference type="SAM" id="Phobius"/>
    </source>
</evidence>
<evidence type="ECO:0000313" key="8">
    <source>
        <dbReference type="EMBL" id="KAK9718074.1"/>
    </source>
</evidence>
<protein>
    <submittedName>
        <fullName evidence="8">N-acetylmuramoyl-L-alanine amidase</fullName>
    </submittedName>
</protein>
<feature type="region of interest" description="Disordered" evidence="4">
    <location>
        <begin position="223"/>
        <end position="245"/>
    </location>
</feature>
<dbReference type="Gene3D" id="3.40.80.10">
    <property type="entry name" value="Peptidoglycan recognition protein-like"/>
    <property type="match status" value="1"/>
</dbReference>
<feature type="compositionally biased region" description="Acidic residues" evidence="4">
    <location>
        <begin position="27"/>
        <end position="39"/>
    </location>
</feature>
<name>A0AAW1KH71_POPJA</name>
<dbReference type="SMART" id="SM00644">
    <property type="entry name" value="Ami_2"/>
    <property type="match status" value="1"/>
</dbReference>
<feature type="region of interest" description="Disordered" evidence="4">
    <location>
        <begin position="105"/>
        <end position="134"/>
    </location>
</feature>
<reference evidence="8 9" key="1">
    <citation type="journal article" date="2024" name="BMC Genomics">
        <title>De novo assembly and annotation of Popillia japonica's genome with initial clues to its potential as an invasive pest.</title>
        <authorList>
            <person name="Cucini C."/>
            <person name="Boschi S."/>
            <person name="Funari R."/>
            <person name="Cardaioli E."/>
            <person name="Iannotti N."/>
            <person name="Marturano G."/>
            <person name="Paoli F."/>
            <person name="Bruttini M."/>
            <person name="Carapelli A."/>
            <person name="Frati F."/>
            <person name="Nardi F."/>
        </authorList>
    </citation>
    <scope>NUCLEOTIDE SEQUENCE [LARGE SCALE GENOMIC DNA]</scope>
    <source>
        <strain evidence="8">DMR45628</strain>
    </source>
</reference>
<evidence type="ECO:0000256" key="2">
    <source>
        <dbReference type="ARBA" id="ARBA00022588"/>
    </source>
</evidence>